<gene>
    <name evidence="1" type="ORF">BDR25DRAFT_361076</name>
</gene>
<name>A0ACB6QD52_9PLEO</name>
<proteinExistence type="predicted"/>
<sequence length="219" mass="25057">MVTQPLSRRNIVTGDQKNDNIFDMNIKPRSRTETTIRGRDDLRFTGTKKKQAAKLLKGIYSSRKIDIPISLRYFFKNHDDTEIGESWKPRRVNQQSLMIDGEPAGELGVTTGEERKASLETTSSQSPNSATGVEEDAVLCLFHCIPNLFFLFIMIIRFFWFDTTVAQILLAHTLSPQFEVEQSANHGVQRPREQIPSLQYLTNQGNLLQDVDMMLQESY</sequence>
<evidence type="ECO:0000313" key="2">
    <source>
        <dbReference type="Proteomes" id="UP000799755"/>
    </source>
</evidence>
<dbReference type="Proteomes" id="UP000799755">
    <property type="component" value="Unassembled WGS sequence"/>
</dbReference>
<protein>
    <submittedName>
        <fullName evidence="1">Uncharacterized protein</fullName>
    </submittedName>
</protein>
<accession>A0ACB6QD52</accession>
<keyword evidence="2" id="KW-1185">Reference proteome</keyword>
<comment type="caution">
    <text evidence="1">The sequence shown here is derived from an EMBL/GenBank/DDBJ whole genome shotgun (WGS) entry which is preliminary data.</text>
</comment>
<reference evidence="1" key="1">
    <citation type="journal article" date="2020" name="Stud. Mycol.">
        <title>101 Dothideomycetes genomes: a test case for predicting lifestyles and emergence of pathogens.</title>
        <authorList>
            <person name="Haridas S."/>
            <person name="Albert R."/>
            <person name="Binder M."/>
            <person name="Bloem J."/>
            <person name="Labutti K."/>
            <person name="Salamov A."/>
            <person name="Andreopoulos B."/>
            <person name="Baker S."/>
            <person name="Barry K."/>
            <person name="Bills G."/>
            <person name="Bluhm B."/>
            <person name="Cannon C."/>
            <person name="Castanera R."/>
            <person name="Culley D."/>
            <person name="Daum C."/>
            <person name="Ezra D."/>
            <person name="Gonzalez J."/>
            <person name="Henrissat B."/>
            <person name="Kuo A."/>
            <person name="Liang C."/>
            <person name="Lipzen A."/>
            <person name="Lutzoni F."/>
            <person name="Magnuson J."/>
            <person name="Mondo S."/>
            <person name="Nolan M."/>
            <person name="Ohm R."/>
            <person name="Pangilinan J."/>
            <person name="Park H.-J."/>
            <person name="Ramirez L."/>
            <person name="Alfaro M."/>
            <person name="Sun H."/>
            <person name="Tritt A."/>
            <person name="Yoshinaga Y."/>
            <person name="Zwiers L.-H."/>
            <person name="Turgeon B."/>
            <person name="Goodwin S."/>
            <person name="Spatafora J."/>
            <person name="Crous P."/>
            <person name="Grigoriev I."/>
        </authorList>
    </citation>
    <scope>NUCLEOTIDE SEQUENCE</scope>
    <source>
        <strain evidence="1">ATCC 200398</strain>
    </source>
</reference>
<dbReference type="EMBL" id="MU003533">
    <property type="protein sequence ID" value="KAF2464844.1"/>
    <property type="molecule type" value="Genomic_DNA"/>
</dbReference>
<evidence type="ECO:0000313" key="1">
    <source>
        <dbReference type="EMBL" id="KAF2464844.1"/>
    </source>
</evidence>
<organism evidence="1 2">
    <name type="scientific">Lindgomyces ingoldianus</name>
    <dbReference type="NCBI Taxonomy" id="673940"/>
    <lineage>
        <taxon>Eukaryota</taxon>
        <taxon>Fungi</taxon>
        <taxon>Dikarya</taxon>
        <taxon>Ascomycota</taxon>
        <taxon>Pezizomycotina</taxon>
        <taxon>Dothideomycetes</taxon>
        <taxon>Pleosporomycetidae</taxon>
        <taxon>Pleosporales</taxon>
        <taxon>Lindgomycetaceae</taxon>
        <taxon>Lindgomyces</taxon>
    </lineage>
</organism>